<dbReference type="GO" id="GO:0052689">
    <property type="term" value="F:carboxylic ester hydrolase activity"/>
    <property type="evidence" value="ECO:0007669"/>
    <property type="project" value="UniProtKB-KW"/>
</dbReference>
<comment type="similarity">
    <text evidence="1">Belongs to the carbohydrate esterase 15 (CE15) family.</text>
</comment>
<organism evidence="10 11">
    <name type="scientific">Patellaria atrata CBS 101060</name>
    <dbReference type="NCBI Taxonomy" id="1346257"/>
    <lineage>
        <taxon>Eukaryota</taxon>
        <taxon>Fungi</taxon>
        <taxon>Dikarya</taxon>
        <taxon>Ascomycota</taxon>
        <taxon>Pezizomycotina</taxon>
        <taxon>Dothideomycetes</taxon>
        <taxon>Dothideomycetes incertae sedis</taxon>
        <taxon>Patellariales</taxon>
        <taxon>Patellariaceae</taxon>
        <taxon>Patellaria</taxon>
    </lineage>
</organism>
<evidence type="ECO:0000256" key="6">
    <source>
        <dbReference type="ARBA" id="ARBA00024511"/>
    </source>
</evidence>
<comment type="caution">
    <text evidence="10">The sequence shown here is derived from an EMBL/GenBank/DDBJ whole genome shotgun (WGS) entry which is preliminary data.</text>
</comment>
<dbReference type="EC" id="3.1.1.117" evidence="7"/>
<accession>A0A9P4S5D9</accession>
<dbReference type="InterPro" id="IPR054579">
    <property type="entry name" value="GCE-like_dom"/>
</dbReference>
<feature type="signal peptide" evidence="8">
    <location>
        <begin position="1"/>
        <end position="17"/>
    </location>
</feature>
<reference evidence="10" key="1">
    <citation type="journal article" date="2020" name="Stud. Mycol.">
        <title>101 Dothideomycetes genomes: a test case for predicting lifestyles and emergence of pathogens.</title>
        <authorList>
            <person name="Haridas S."/>
            <person name="Albert R."/>
            <person name="Binder M."/>
            <person name="Bloem J."/>
            <person name="Labutti K."/>
            <person name="Salamov A."/>
            <person name="Andreopoulos B."/>
            <person name="Baker S."/>
            <person name="Barry K."/>
            <person name="Bills G."/>
            <person name="Bluhm B."/>
            <person name="Cannon C."/>
            <person name="Castanera R."/>
            <person name="Culley D."/>
            <person name="Daum C."/>
            <person name="Ezra D."/>
            <person name="Gonzalez J."/>
            <person name="Henrissat B."/>
            <person name="Kuo A."/>
            <person name="Liang C."/>
            <person name="Lipzen A."/>
            <person name="Lutzoni F."/>
            <person name="Magnuson J."/>
            <person name="Mondo S."/>
            <person name="Nolan M."/>
            <person name="Ohm R."/>
            <person name="Pangilinan J."/>
            <person name="Park H.-J."/>
            <person name="Ramirez L."/>
            <person name="Alfaro M."/>
            <person name="Sun H."/>
            <person name="Tritt A."/>
            <person name="Yoshinaga Y."/>
            <person name="Zwiers L.-H."/>
            <person name="Turgeon B."/>
            <person name="Goodwin S."/>
            <person name="Spatafora J."/>
            <person name="Crous P."/>
            <person name="Grigoriev I."/>
        </authorList>
    </citation>
    <scope>NUCLEOTIDE SEQUENCE</scope>
    <source>
        <strain evidence="10">CBS 101060</strain>
    </source>
</reference>
<evidence type="ECO:0000256" key="2">
    <source>
        <dbReference type="ARBA" id="ARBA00022487"/>
    </source>
</evidence>
<feature type="chain" id="PRO_5040361945" description="(4-O-methyl)-D-glucuronate--lignin esterase" evidence="8">
    <location>
        <begin position="18"/>
        <end position="392"/>
    </location>
</feature>
<dbReference type="GO" id="GO:0046274">
    <property type="term" value="P:lignin catabolic process"/>
    <property type="evidence" value="ECO:0007669"/>
    <property type="project" value="UniProtKB-KW"/>
</dbReference>
<dbReference type="OrthoDB" id="3781271at2759"/>
<gene>
    <name evidence="10" type="ORF">M501DRAFT_939569</name>
</gene>
<proteinExistence type="inferred from homology"/>
<dbReference type="Pfam" id="PF22244">
    <property type="entry name" value="GCE_fung"/>
    <property type="match status" value="1"/>
</dbReference>
<keyword evidence="3 8" id="KW-0732">Signal</keyword>
<keyword evidence="2" id="KW-0719">Serine esterase</keyword>
<evidence type="ECO:0000256" key="3">
    <source>
        <dbReference type="ARBA" id="ARBA00022729"/>
    </source>
</evidence>
<keyword evidence="4" id="KW-0378">Hydrolase</keyword>
<sequence length="392" mass="42468">MLFKYPLILSLGVRVLALPQNPASTASCAAIPSTISTNNAKLPDPFLPVTGGPRISTKAEWACRREEIKALFQQYEFGPKPPRPSSVTSTFASNKLTINISEGGKSTSFAVTIQYPSSGKAPYPAIIGYSGGNIPIPNNVARITFNSDEIADQYTRGKGKFFDIYGKDHKAGSLIAWAWGVSRIIDALETTPSANINPQRLGVTGCSRYGKAAFIAGAFDERMALTLPQEGGSGGPGCWRISDQMKKDGTNVETAAQIVTGDVWFAEAFTPWTKNIPTTPYDHHMLAGLVAPRGLLVIENTAIDYLGPLSNYGCMKTGQKIYQALGVTDSMGFSQNSHSAHCSFPSAQQPELTAFIQRFLLDQTMSTNVMKTDGKFTFDEARWVDWTVPTLS</sequence>
<evidence type="ECO:0000256" key="8">
    <source>
        <dbReference type="SAM" id="SignalP"/>
    </source>
</evidence>
<dbReference type="AlphaFoldDB" id="A0A9P4S5D9"/>
<dbReference type="EMBL" id="MU006103">
    <property type="protein sequence ID" value="KAF2836454.1"/>
    <property type="molecule type" value="Genomic_DNA"/>
</dbReference>
<feature type="domain" description="4-O-methyl-glucuronoyl methylesterase-like" evidence="9">
    <location>
        <begin position="98"/>
        <end position="326"/>
    </location>
</feature>
<keyword evidence="5" id="KW-0439">Lignin degradation</keyword>
<dbReference type="Proteomes" id="UP000799429">
    <property type="component" value="Unassembled WGS sequence"/>
</dbReference>
<evidence type="ECO:0000256" key="1">
    <source>
        <dbReference type="ARBA" id="ARBA00010092"/>
    </source>
</evidence>
<evidence type="ECO:0000256" key="4">
    <source>
        <dbReference type="ARBA" id="ARBA00022801"/>
    </source>
</evidence>
<dbReference type="InterPro" id="IPR029058">
    <property type="entry name" value="AB_hydrolase_fold"/>
</dbReference>
<evidence type="ECO:0000313" key="10">
    <source>
        <dbReference type="EMBL" id="KAF2836454.1"/>
    </source>
</evidence>
<evidence type="ECO:0000313" key="11">
    <source>
        <dbReference type="Proteomes" id="UP000799429"/>
    </source>
</evidence>
<protein>
    <recommendedName>
        <fullName evidence="7">(4-O-methyl)-D-glucuronate--lignin esterase</fullName>
        <ecNumber evidence="7">3.1.1.117</ecNumber>
    </recommendedName>
</protein>
<dbReference type="PROSITE" id="PS51257">
    <property type="entry name" value="PROKAR_LIPOPROTEIN"/>
    <property type="match status" value="1"/>
</dbReference>
<evidence type="ECO:0000256" key="7">
    <source>
        <dbReference type="ARBA" id="ARBA00026105"/>
    </source>
</evidence>
<dbReference type="SUPFAM" id="SSF53474">
    <property type="entry name" value="alpha/beta-Hydrolases"/>
    <property type="match status" value="1"/>
</dbReference>
<keyword evidence="11" id="KW-1185">Reference proteome</keyword>
<comment type="catalytic activity">
    <reaction evidence="6">
        <text>a 4-O-methyl-alpha-D-glucuronosyl ester derivative + H2O = 4-O-methyl-alpha-D-glucuronate derivative + an alcohol + H(+)</text>
        <dbReference type="Rhea" id="RHEA:67452"/>
        <dbReference type="ChEBI" id="CHEBI:15377"/>
        <dbReference type="ChEBI" id="CHEBI:15378"/>
        <dbReference type="ChEBI" id="CHEBI:30879"/>
        <dbReference type="ChEBI" id="CHEBI:171667"/>
        <dbReference type="ChEBI" id="CHEBI:171668"/>
        <dbReference type="EC" id="3.1.1.117"/>
    </reaction>
    <physiologicalReaction direction="left-to-right" evidence="6">
        <dbReference type="Rhea" id="RHEA:67453"/>
    </physiologicalReaction>
</comment>
<name>A0A9P4S5D9_9PEZI</name>
<evidence type="ECO:0000259" key="9">
    <source>
        <dbReference type="Pfam" id="PF22244"/>
    </source>
</evidence>
<evidence type="ECO:0000256" key="5">
    <source>
        <dbReference type="ARBA" id="ARBA00023185"/>
    </source>
</evidence>
<dbReference type="Gene3D" id="3.40.50.1820">
    <property type="entry name" value="alpha/beta hydrolase"/>
    <property type="match status" value="1"/>
</dbReference>